<feature type="domain" description="N-acetyltransferase" evidence="3">
    <location>
        <begin position="97"/>
        <end position="241"/>
    </location>
</feature>
<evidence type="ECO:0000313" key="4">
    <source>
        <dbReference type="EMBL" id="ATG48649.1"/>
    </source>
</evidence>
<dbReference type="EMBL" id="CP022196">
    <property type="protein sequence ID" value="ATG48649.1"/>
    <property type="molecule type" value="Genomic_DNA"/>
</dbReference>
<dbReference type="GO" id="GO:0016747">
    <property type="term" value="F:acyltransferase activity, transferring groups other than amino-acyl groups"/>
    <property type="evidence" value="ECO:0007669"/>
    <property type="project" value="InterPro"/>
</dbReference>
<dbReference type="InterPro" id="IPR050680">
    <property type="entry name" value="YpeA/RimI_acetyltransf"/>
</dbReference>
<proteinExistence type="predicted"/>
<dbReference type="Pfam" id="PF00583">
    <property type="entry name" value="Acetyltransf_1"/>
    <property type="match status" value="1"/>
</dbReference>
<accession>A0A291GE44</accession>
<dbReference type="InterPro" id="IPR000182">
    <property type="entry name" value="GNAT_dom"/>
</dbReference>
<dbReference type="PANTHER" id="PTHR43420:SF12">
    <property type="entry name" value="N-ACETYLTRANSFERASE DOMAIN-CONTAINING PROTEIN"/>
    <property type="match status" value="1"/>
</dbReference>
<sequence>MADPAALFAAFETTWPPLTREALGPLTYRDGAGGGSRVSAATLDGTFSPAALEAVETRFVADGRDALFQIRDSEEAFDAELERRGYRMFDPVACLIAPLDAFPASDPKTGYACWPPVAIQQEIWAEGGIGPARLAIMERVPSPKCTLLGRLGDTPAGTGFVAIHQGIAALHALETSAAHRRQGLARAMMALAADWARAQGANSLALQVTRANTGALALYSSLGMQQAGQYHYRTKPLSEFQ</sequence>
<dbReference type="Proteomes" id="UP000217935">
    <property type="component" value="Chromosome"/>
</dbReference>
<organism evidence="4 5">
    <name type="scientific">Celeribacter ethanolicus</name>
    <dbReference type="NCBI Taxonomy" id="1758178"/>
    <lineage>
        <taxon>Bacteria</taxon>
        <taxon>Pseudomonadati</taxon>
        <taxon>Pseudomonadota</taxon>
        <taxon>Alphaproteobacteria</taxon>
        <taxon>Rhodobacterales</taxon>
        <taxon>Roseobacteraceae</taxon>
        <taxon>Celeribacter</taxon>
    </lineage>
</organism>
<evidence type="ECO:0000256" key="2">
    <source>
        <dbReference type="ARBA" id="ARBA00023315"/>
    </source>
</evidence>
<keyword evidence="5" id="KW-1185">Reference proteome</keyword>
<dbReference type="PROSITE" id="PS51186">
    <property type="entry name" value="GNAT"/>
    <property type="match status" value="1"/>
</dbReference>
<dbReference type="RefSeq" id="WP_096806368.1">
    <property type="nucleotide sequence ID" value="NZ_CP022196.1"/>
</dbReference>
<protein>
    <submittedName>
        <fullName evidence="4">GNAT family N-acetyltransferase</fullName>
    </submittedName>
</protein>
<dbReference type="Gene3D" id="3.40.630.30">
    <property type="match status" value="1"/>
</dbReference>
<reference evidence="4 5" key="1">
    <citation type="submission" date="2017-06" db="EMBL/GenBank/DDBJ databases">
        <title>Celeribacter sp. TSPH2 complete genome sequence.</title>
        <authorList>
            <person name="Woo J.-H."/>
            <person name="Kim H.-S."/>
        </authorList>
    </citation>
    <scope>NUCLEOTIDE SEQUENCE [LARGE SCALE GENOMIC DNA]</scope>
    <source>
        <strain evidence="4 5">TSPH2</strain>
    </source>
</reference>
<name>A0A291GE44_9RHOB</name>
<evidence type="ECO:0000259" key="3">
    <source>
        <dbReference type="PROSITE" id="PS51186"/>
    </source>
</evidence>
<gene>
    <name evidence="4" type="ORF">CEW89_14425</name>
</gene>
<keyword evidence="2" id="KW-0012">Acyltransferase</keyword>
<evidence type="ECO:0000313" key="5">
    <source>
        <dbReference type="Proteomes" id="UP000217935"/>
    </source>
</evidence>
<evidence type="ECO:0000256" key="1">
    <source>
        <dbReference type="ARBA" id="ARBA00022679"/>
    </source>
</evidence>
<dbReference type="KEGG" id="ceh:CEW89_14425"/>
<dbReference type="SUPFAM" id="SSF55729">
    <property type="entry name" value="Acyl-CoA N-acyltransferases (Nat)"/>
    <property type="match status" value="1"/>
</dbReference>
<keyword evidence="1 4" id="KW-0808">Transferase</keyword>
<dbReference type="PANTHER" id="PTHR43420">
    <property type="entry name" value="ACETYLTRANSFERASE"/>
    <property type="match status" value="1"/>
</dbReference>
<dbReference type="InterPro" id="IPR016181">
    <property type="entry name" value="Acyl_CoA_acyltransferase"/>
</dbReference>
<dbReference type="STRING" id="1758178.GCA_001550095_02025"/>
<dbReference type="OrthoDB" id="7301318at2"/>
<dbReference type="AlphaFoldDB" id="A0A291GE44"/>